<sequence>MEGFPIVFRYTCFPSMDHTWNDGVIPMPGPTEPEDGGHCMLIVGYNNANRTFLVRNSWGTQWGQQGYGTMPYDYILSP</sequence>
<dbReference type="PROSITE" id="PS00639">
    <property type="entry name" value="THIOL_PROTEASE_HIS"/>
    <property type="match status" value="1"/>
</dbReference>
<name>A0AAU7ZJP9_9BACT</name>
<organism evidence="2">
    <name type="scientific">Tunturiibacter psychrotolerans</name>
    <dbReference type="NCBI Taxonomy" id="3069686"/>
    <lineage>
        <taxon>Bacteria</taxon>
        <taxon>Pseudomonadati</taxon>
        <taxon>Acidobacteriota</taxon>
        <taxon>Terriglobia</taxon>
        <taxon>Terriglobales</taxon>
        <taxon>Acidobacteriaceae</taxon>
        <taxon>Tunturiibacter</taxon>
    </lineage>
</organism>
<feature type="domain" description="Peptidase C1A papain C-terminal" evidence="1">
    <location>
        <begin position="19"/>
        <end position="70"/>
    </location>
</feature>
<dbReference type="Gene3D" id="3.90.70.10">
    <property type="entry name" value="Cysteine proteinases"/>
    <property type="match status" value="1"/>
</dbReference>
<dbReference type="GO" id="GO:0008234">
    <property type="term" value="F:cysteine-type peptidase activity"/>
    <property type="evidence" value="ECO:0007669"/>
    <property type="project" value="InterPro"/>
</dbReference>
<dbReference type="InterPro" id="IPR025660">
    <property type="entry name" value="Pept_his_AS"/>
</dbReference>
<dbReference type="RefSeq" id="WP_353061951.1">
    <property type="nucleotide sequence ID" value="NZ_CP132942.1"/>
</dbReference>
<dbReference type="InterPro" id="IPR038765">
    <property type="entry name" value="Papain-like_cys_pep_sf"/>
</dbReference>
<dbReference type="InterPro" id="IPR000668">
    <property type="entry name" value="Peptidase_C1A_C"/>
</dbReference>
<dbReference type="GO" id="GO:0006508">
    <property type="term" value="P:proteolysis"/>
    <property type="evidence" value="ECO:0007669"/>
    <property type="project" value="InterPro"/>
</dbReference>
<protein>
    <submittedName>
        <fullName evidence="2">C1 family peptidase</fullName>
    </submittedName>
</protein>
<gene>
    <name evidence="2" type="ORF">RBB77_11610</name>
</gene>
<accession>A0AAU7ZJP9</accession>
<evidence type="ECO:0000313" key="2">
    <source>
        <dbReference type="EMBL" id="XCB31108.1"/>
    </source>
</evidence>
<proteinExistence type="predicted"/>
<dbReference type="KEGG" id="tpsc:RBB77_11610"/>
<dbReference type="Pfam" id="PF00112">
    <property type="entry name" value="Peptidase_C1"/>
    <property type="match status" value="1"/>
</dbReference>
<dbReference type="AlphaFoldDB" id="A0AAU7ZJP9"/>
<dbReference type="EMBL" id="CP132942">
    <property type="protein sequence ID" value="XCB31108.1"/>
    <property type="molecule type" value="Genomic_DNA"/>
</dbReference>
<reference evidence="2" key="1">
    <citation type="submission" date="2023-08" db="EMBL/GenBank/DDBJ databases">
        <authorList>
            <person name="Messyasz A."/>
            <person name="Mannisto M.K."/>
            <person name="Kerkhof L.J."/>
            <person name="Haggblom M."/>
        </authorList>
    </citation>
    <scope>NUCLEOTIDE SEQUENCE</scope>
    <source>
        <strain evidence="2">X5P6</strain>
    </source>
</reference>
<reference evidence="2" key="2">
    <citation type="journal article" date="2024" name="Environ. Microbiol.">
        <title>Genome analysis and description of Tunturibacter gen. nov. expands the diversity of Terriglobia in tundra soils.</title>
        <authorList>
            <person name="Messyasz A."/>
            <person name="Mannisto M.K."/>
            <person name="Kerkhof L.J."/>
            <person name="Haggblom M.M."/>
        </authorList>
    </citation>
    <scope>NUCLEOTIDE SEQUENCE</scope>
    <source>
        <strain evidence="2">X5P6</strain>
    </source>
</reference>
<dbReference type="SUPFAM" id="SSF54001">
    <property type="entry name" value="Cysteine proteinases"/>
    <property type="match status" value="1"/>
</dbReference>
<evidence type="ECO:0000259" key="1">
    <source>
        <dbReference type="Pfam" id="PF00112"/>
    </source>
</evidence>